<feature type="domain" description="Phosphoribosylformylglycinamidine synthase linker" evidence="14">
    <location>
        <begin position="13"/>
        <end position="58"/>
    </location>
</feature>
<dbReference type="PIRSF" id="PIRSF001587">
    <property type="entry name" value="FGAM_synthase_II"/>
    <property type="match status" value="1"/>
</dbReference>
<evidence type="ECO:0000256" key="8">
    <source>
        <dbReference type="ARBA" id="ARBA00052585"/>
    </source>
</evidence>
<feature type="binding site" evidence="11">
    <location>
        <position position="273"/>
    </location>
    <ligand>
        <name>Mg(2+)</name>
        <dbReference type="ChEBI" id="CHEBI:18420"/>
        <label>2</label>
    </ligand>
</feature>
<feature type="binding site" evidence="11">
    <location>
        <position position="540"/>
    </location>
    <ligand>
        <name>substrate</name>
    </ligand>
</feature>
<keyword evidence="7 11" id="KW-0460">Magnesium</keyword>
<dbReference type="RefSeq" id="WP_143849819.1">
    <property type="nucleotide sequence ID" value="NZ_VLXZ01000010.1"/>
</dbReference>
<dbReference type="SUPFAM" id="SSF55326">
    <property type="entry name" value="PurM N-terminal domain-like"/>
    <property type="match status" value="2"/>
</dbReference>
<feature type="binding site" evidence="11">
    <location>
        <position position="96"/>
    </location>
    <ligand>
        <name>ATP</name>
        <dbReference type="ChEBI" id="CHEBI:30616"/>
    </ligand>
</feature>
<dbReference type="Proteomes" id="UP000318521">
    <property type="component" value="Unassembled WGS sequence"/>
</dbReference>
<protein>
    <recommendedName>
        <fullName evidence="11">Phosphoribosylformylglycinamidine synthase subunit PurL</fullName>
        <shortName evidence="11">FGAM synthase</shortName>
        <ecNumber evidence="11">6.3.5.3</ecNumber>
    </recommendedName>
    <alternativeName>
        <fullName evidence="11">Formylglycinamide ribonucleotide amidotransferase subunit II</fullName>
        <shortName evidence="11">FGAR amidotransferase II</shortName>
        <shortName evidence="11">FGAR-AT II</shortName>
    </alternativeName>
    <alternativeName>
        <fullName evidence="11">Glutamine amidotransferase PurL</fullName>
    </alternativeName>
    <alternativeName>
        <fullName evidence="11">Phosphoribosylformylglycinamidine synthase subunit II</fullName>
    </alternativeName>
</protein>
<dbReference type="NCBIfam" id="NF002290">
    <property type="entry name" value="PRK01213.1"/>
    <property type="match status" value="1"/>
</dbReference>
<dbReference type="EMBL" id="VLXZ01000010">
    <property type="protein sequence ID" value="TSB45630.1"/>
    <property type="molecule type" value="Genomic_DNA"/>
</dbReference>
<comment type="caution">
    <text evidence="11">Lacks conserved residue(s) required for the propagation of feature annotation.</text>
</comment>
<evidence type="ECO:0000256" key="11">
    <source>
        <dbReference type="HAMAP-Rule" id="MF_00420"/>
    </source>
</evidence>
<dbReference type="SUPFAM" id="SSF56042">
    <property type="entry name" value="PurM C-terminal domain-like"/>
    <property type="match status" value="2"/>
</dbReference>
<dbReference type="Gene3D" id="3.90.650.10">
    <property type="entry name" value="PurM-like C-terminal domain"/>
    <property type="match status" value="2"/>
</dbReference>
<organism evidence="15 16">
    <name type="scientific">Alkalicoccobacillus porphyridii</name>
    <dbReference type="NCBI Taxonomy" id="2597270"/>
    <lineage>
        <taxon>Bacteria</taxon>
        <taxon>Bacillati</taxon>
        <taxon>Bacillota</taxon>
        <taxon>Bacilli</taxon>
        <taxon>Bacillales</taxon>
        <taxon>Bacillaceae</taxon>
        <taxon>Alkalicoccobacillus</taxon>
    </lineage>
</organism>
<dbReference type="FunFam" id="3.90.650.10:FF:000009">
    <property type="entry name" value="Phosphoribosylformylglycinamidine synthase subunit PurL"/>
    <property type="match status" value="1"/>
</dbReference>
<evidence type="ECO:0000256" key="4">
    <source>
        <dbReference type="ARBA" id="ARBA00022741"/>
    </source>
</evidence>
<dbReference type="InterPro" id="IPR041609">
    <property type="entry name" value="PurL_linker"/>
</dbReference>
<gene>
    <name evidence="11 15" type="primary">purL</name>
    <name evidence="15" type="ORF">FN960_15800</name>
</gene>
<proteinExistence type="inferred from homology"/>
<feature type="domain" description="PurM-like C-terminal" evidence="13">
    <location>
        <begin position="207"/>
        <end position="361"/>
    </location>
</feature>
<evidence type="ECO:0000256" key="2">
    <source>
        <dbReference type="ARBA" id="ARBA00022598"/>
    </source>
</evidence>
<dbReference type="CDD" id="cd02203">
    <property type="entry name" value="PurL_repeat1"/>
    <property type="match status" value="1"/>
</dbReference>
<keyword evidence="2 11" id="KW-0436">Ligase</keyword>
<keyword evidence="4 11" id="KW-0547">Nucleotide-binding</keyword>
<comment type="similarity">
    <text evidence="11">Belongs to the FGAMS family.</text>
</comment>
<dbReference type="GO" id="GO:0004642">
    <property type="term" value="F:phosphoribosylformylglycinamidine synthase activity"/>
    <property type="evidence" value="ECO:0007669"/>
    <property type="project" value="UniProtKB-UniRule"/>
</dbReference>
<dbReference type="CDD" id="cd02204">
    <property type="entry name" value="PurL_repeat2"/>
    <property type="match status" value="1"/>
</dbReference>
<evidence type="ECO:0000256" key="10">
    <source>
        <dbReference type="ARBA" id="ARBA00064392"/>
    </source>
</evidence>
<keyword evidence="6 11" id="KW-0067">ATP-binding</keyword>
<name>A0A553ZVX3_9BACI</name>
<evidence type="ECO:0000256" key="1">
    <source>
        <dbReference type="ARBA" id="ARBA00022490"/>
    </source>
</evidence>
<dbReference type="GO" id="GO:0005524">
    <property type="term" value="F:ATP binding"/>
    <property type="evidence" value="ECO:0007669"/>
    <property type="project" value="UniProtKB-UniRule"/>
</dbReference>
<evidence type="ECO:0000256" key="6">
    <source>
        <dbReference type="ARBA" id="ARBA00022840"/>
    </source>
</evidence>
<dbReference type="AlphaFoldDB" id="A0A553ZVX3"/>
<dbReference type="GO" id="GO:0005737">
    <property type="term" value="C:cytoplasm"/>
    <property type="evidence" value="ECO:0007669"/>
    <property type="project" value="UniProtKB-SubCell"/>
</dbReference>
<dbReference type="UniPathway" id="UPA00074">
    <property type="reaction ID" value="UER00128"/>
</dbReference>
<feature type="binding site" evidence="11">
    <location>
        <position position="121"/>
    </location>
    <ligand>
        <name>substrate</name>
    </ligand>
</feature>
<feature type="binding site" evidence="11">
    <location>
        <position position="122"/>
    </location>
    <ligand>
        <name>Mg(2+)</name>
        <dbReference type="ChEBI" id="CHEBI:18420"/>
        <label>2</label>
    </ligand>
</feature>
<dbReference type="GO" id="GO:0000287">
    <property type="term" value="F:magnesium ion binding"/>
    <property type="evidence" value="ECO:0007669"/>
    <property type="project" value="UniProtKB-UniRule"/>
</dbReference>
<dbReference type="OrthoDB" id="9804441at2"/>
<dbReference type="EC" id="6.3.5.3" evidence="11"/>
<feature type="domain" description="PurM-like N-terminal" evidence="12">
    <location>
        <begin position="443"/>
        <end position="562"/>
    </location>
</feature>
<evidence type="ECO:0000256" key="9">
    <source>
        <dbReference type="ARBA" id="ARBA00059671"/>
    </source>
</evidence>
<dbReference type="NCBIfam" id="TIGR01736">
    <property type="entry name" value="FGAM_synth_II"/>
    <property type="match status" value="1"/>
</dbReference>
<accession>A0A553ZVX3</accession>
<feature type="binding site" evidence="11">
    <location>
        <position position="538"/>
    </location>
    <ligand>
        <name>Mg(2+)</name>
        <dbReference type="ChEBI" id="CHEBI:18420"/>
        <label>1</label>
    </ligand>
</feature>
<evidence type="ECO:0000256" key="3">
    <source>
        <dbReference type="ARBA" id="ARBA00022723"/>
    </source>
</evidence>
<dbReference type="Pfam" id="PF00586">
    <property type="entry name" value="AIRS"/>
    <property type="match status" value="2"/>
</dbReference>
<feature type="binding site" evidence="11">
    <location>
        <position position="245"/>
    </location>
    <ligand>
        <name>substrate</name>
    </ligand>
</feature>
<feature type="binding site" evidence="11">
    <location>
        <position position="537"/>
    </location>
    <ligand>
        <name>ATP</name>
        <dbReference type="ChEBI" id="CHEBI:30616"/>
    </ligand>
</feature>
<feature type="active site" description="Proton acceptor" evidence="11">
    <location>
        <position position="100"/>
    </location>
</feature>
<evidence type="ECO:0000313" key="16">
    <source>
        <dbReference type="Proteomes" id="UP000318521"/>
    </source>
</evidence>
<keyword evidence="3 11" id="KW-0479">Metal-binding</keyword>
<dbReference type="Pfam" id="PF18072">
    <property type="entry name" value="FGAR-AT_linker"/>
    <property type="match status" value="1"/>
</dbReference>
<evidence type="ECO:0000259" key="13">
    <source>
        <dbReference type="Pfam" id="PF02769"/>
    </source>
</evidence>
<dbReference type="PANTHER" id="PTHR43555:SF1">
    <property type="entry name" value="PHOSPHORIBOSYLFORMYLGLYCINAMIDINE SYNTHASE SUBUNIT PURL"/>
    <property type="match status" value="1"/>
</dbReference>
<feature type="domain" description="PurM-like N-terminal" evidence="12">
    <location>
        <begin position="79"/>
        <end position="194"/>
    </location>
</feature>
<dbReference type="Pfam" id="PF02769">
    <property type="entry name" value="AIRS_C"/>
    <property type="match status" value="2"/>
</dbReference>
<keyword evidence="16" id="KW-1185">Reference proteome</keyword>
<dbReference type="InterPro" id="IPR010074">
    <property type="entry name" value="PRibForGlyAmidine_synth_PurL"/>
</dbReference>
<dbReference type="FunFam" id="3.30.1330.10:FF:000004">
    <property type="entry name" value="Phosphoribosylformylglycinamidine synthase subunit PurL"/>
    <property type="match status" value="1"/>
</dbReference>
<feature type="binding site" evidence="11">
    <location>
        <position position="57"/>
    </location>
    <ligand>
        <name>ATP</name>
        <dbReference type="ChEBI" id="CHEBI:30616"/>
    </ligand>
</feature>
<evidence type="ECO:0000313" key="15">
    <source>
        <dbReference type="EMBL" id="TSB45630.1"/>
    </source>
</evidence>
<reference evidence="15 16" key="1">
    <citation type="submission" date="2019-07" db="EMBL/GenBank/DDBJ databases">
        <authorList>
            <person name="Park Y.J."/>
            <person name="Jeong S.E."/>
            <person name="Jung H.S."/>
        </authorList>
    </citation>
    <scope>NUCLEOTIDE SEQUENCE [LARGE SCALE GENOMIC DNA]</scope>
    <source>
        <strain evidence="16">P16(2019)</strain>
    </source>
</reference>
<dbReference type="HAMAP" id="MF_00420">
    <property type="entry name" value="PurL_2"/>
    <property type="match status" value="1"/>
</dbReference>
<comment type="pathway">
    <text evidence="11">Purine metabolism; IMP biosynthesis via de novo pathway; 5-amino-1-(5-phospho-D-ribosyl)imidazole from N(2)-formyl-N(1)-(5-phospho-D-ribosyl)glycinamide: step 1/2.</text>
</comment>
<evidence type="ECO:0000259" key="14">
    <source>
        <dbReference type="Pfam" id="PF18072"/>
    </source>
</evidence>
<sequence length="738" mass="79527">MSLLVEPSSEQVKKEKLYQAMGLTDEEFQLVEEILGRTPNYTETGLFSVMWSEHCSYKNSKVLLKKFPVTGEKVLQGPGEGAGIIDIGDDQAVVFKIESHNHPSAIEPYQGAATGVGGILRDVFSMGARPISILNSLRFGELTSPKVRYLFEEVVAGIAGYGNCVGVPTVGGEVQFDSCYEGNPLVNAMCVGLIDHKDIQKGQAKGVGNTVMYVGASTGRDGIHGATFASEELSESSEEKRPAVQVGDPFMEKLLLEACLELIQCDALVGIQDMGAAGLTSSSAEMASKAGSGIVMNLDLVPQREKGMTPYEMMLSESQERMLIVVQKGREAEIKEIVDRWGLLSAEVGYVTDDKRLRLMHNGEVAADVPVDALAEEAPVYHKPSSVPAYYKEFQEQGAYVPAVNDLKETLLQLLAQPTIASKEWVYDQYDYMVQTNTVVSPGSDAAVVRIRDTRKALAMTTDCNSRYLYLDPEVGGKIAVAEAARNIVASGGVPLGVTDCLNYGSPDKPEIFWQLETSTDGMSEACRTLETPVIGGNVSLYNETSGGAIYPTPVIGMVGLIEDLDHITTQDYKSVGDLVYLLGETKPEFSGSELQKMLEGRIFGKAPEIDLALEKQRLNQLLKAIQSGLVASAHDVAEGGLAVALAEGMTSGRVGVRVQQEGTDAVNLFAESQSRFVVTVSPENRSAFEAIVDAECIGEVTNKDQLVVCDENGKAVLEASQEEIVTAWKGAIPCLLK</sequence>
<comment type="catalytic activity">
    <reaction evidence="8 11">
        <text>N(2)-formyl-N(1)-(5-phospho-beta-D-ribosyl)glycinamide + L-glutamine + ATP + H2O = 2-formamido-N(1)-(5-O-phospho-beta-D-ribosyl)acetamidine + L-glutamate + ADP + phosphate + H(+)</text>
        <dbReference type="Rhea" id="RHEA:17129"/>
        <dbReference type="ChEBI" id="CHEBI:15377"/>
        <dbReference type="ChEBI" id="CHEBI:15378"/>
        <dbReference type="ChEBI" id="CHEBI:29985"/>
        <dbReference type="ChEBI" id="CHEBI:30616"/>
        <dbReference type="ChEBI" id="CHEBI:43474"/>
        <dbReference type="ChEBI" id="CHEBI:58359"/>
        <dbReference type="ChEBI" id="CHEBI:147286"/>
        <dbReference type="ChEBI" id="CHEBI:147287"/>
        <dbReference type="ChEBI" id="CHEBI:456216"/>
        <dbReference type="EC" id="6.3.5.3"/>
    </reaction>
</comment>
<dbReference type="Gene3D" id="3.30.1330.10">
    <property type="entry name" value="PurM-like, N-terminal domain"/>
    <property type="match status" value="2"/>
</dbReference>
<dbReference type="InterPro" id="IPR016188">
    <property type="entry name" value="PurM-like_N"/>
</dbReference>
<dbReference type="InterPro" id="IPR036676">
    <property type="entry name" value="PurM-like_C_sf"/>
</dbReference>
<evidence type="ECO:0000256" key="7">
    <source>
        <dbReference type="ARBA" id="ARBA00022842"/>
    </source>
</evidence>
<feature type="domain" description="PurM-like C-terminal" evidence="13">
    <location>
        <begin position="576"/>
        <end position="708"/>
    </location>
</feature>
<dbReference type="InterPro" id="IPR036921">
    <property type="entry name" value="PurM-like_N_sf"/>
</dbReference>
<dbReference type="InterPro" id="IPR010918">
    <property type="entry name" value="PurM-like_C_dom"/>
</dbReference>
<dbReference type="GO" id="GO:0006189">
    <property type="term" value="P:'de novo' IMP biosynthetic process"/>
    <property type="evidence" value="ECO:0007669"/>
    <property type="project" value="UniProtKB-UniRule"/>
</dbReference>
<evidence type="ECO:0000259" key="12">
    <source>
        <dbReference type="Pfam" id="PF00586"/>
    </source>
</evidence>
<comment type="subcellular location">
    <subcellularLocation>
        <location evidence="11">Cytoplasm</location>
    </subcellularLocation>
</comment>
<evidence type="ECO:0000256" key="5">
    <source>
        <dbReference type="ARBA" id="ARBA00022755"/>
    </source>
</evidence>
<feature type="binding site" evidence="11">
    <location>
        <begin position="317"/>
        <end position="319"/>
    </location>
    <ligand>
        <name>substrate</name>
    </ligand>
</feature>
<feature type="binding site" evidence="11">
    <location>
        <position position="98"/>
    </location>
    <ligand>
        <name>Mg(2+)</name>
        <dbReference type="ChEBI" id="CHEBI:18420"/>
        <label>1</label>
    </ligand>
</feature>
<feature type="active site" evidence="11">
    <location>
        <position position="54"/>
    </location>
</feature>
<dbReference type="PANTHER" id="PTHR43555">
    <property type="entry name" value="PHOSPHORIBOSYLFORMYLGLYCINAMIDINE SYNTHASE SUBUNIT PURL"/>
    <property type="match status" value="1"/>
</dbReference>
<comment type="caution">
    <text evidence="15">The sequence shown here is derived from an EMBL/GenBank/DDBJ whole genome shotgun (WGS) entry which is preliminary data.</text>
</comment>
<feature type="binding site" evidence="11">
    <location>
        <begin position="99"/>
        <end position="102"/>
    </location>
    <ligand>
        <name>substrate</name>
    </ligand>
</feature>
<comment type="subunit">
    <text evidence="10 11">Monomer. Part of the FGAM synthase complex composed of 1 PurL, 1 PurQ and 2 PurS subunits.</text>
</comment>
<keyword evidence="5 11" id="KW-0658">Purine biosynthesis</keyword>
<feature type="binding site" evidence="11">
    <location>
        <position position="500"/>
    </location>
    <ligand>
        <name>ATP</name>
        <dbReference type="ChEBI" id="CHEBI:30616"/>
    </ligand>
</feature>
<keyword evidence="1 11" id="KW-0963">Cytoplasm</keyword>
<comment type="function">
    <text evidence="9 11">Part of the phosphoribosylformylglycinamidine synthase complex involved in the purines biosynthetic pathway. Catalyzes the ATP-dependent conversion of formylglycinamide ribonucleotide (FGAR) and glutamine to yield formylglycinamidine ribonucleotide (FGAM) and glutamate. The FGAM synthase complex is composed of three subunits. PurQ produces an ammonia molecule by converting glutamine to glutamate. PurL transfers the ammonia molecule to FGAR to form FGAM in an ATP-dependent manner. PurS interacts with PurQ and PurL and is thought to assist in the transfer of the ammonia molecule from PurQ to PurL.</text>
</comment>